<protein>
    <submittedName>
        <fullName evidence="1">Uncharacterized protein</fullName>
    </submittedName>
</protein>
<organism evidence="1 2">
    <name type="scientific">Bacillus cereus</name>
    <dbReference type="NCBI Taxonomy" id="1396"/>
    <lineage>
        <taxon>Bacteria</taxon>
        <taxon>Bacillati</taxon>
        <taxon>Bacillota</taxon>
        <taxon>Bacilli</taxon>
        <taxon>Bacillales</taxon>
        <taxon>Bacillaceae</taxon>
        <taxon>Bacillus</taxon>
        <taxon>Bacillus cereus group</taxon>
    </lineage>
</organism>
<evidence type="ECO:0000313" key="2">
    <source>
        <dbReference type="Proteomes" id="UP000190641"/>
    </source>
</evidence>
<sequence length="89" mass="10409">MDCYSKIILSNGKEYMVPLRFNELIGKKLINGERELFNTWILVPHIDVETGKELQVALNSLYIVIIEEFNVKMQPNIPLIFRSEKINQD</sequence>
<dbReference type="Proteomes" id="UP000190641">
    <property type="component" value="Unassembled WGS sequence"/>
</dbReference>
<dbReference type="RefSeq" id="WP_078187181.1">
    <property type="nucleotide sequence ID" value="NZ_MUAU01000106.1"/>
</dbReference>
<reference evidence="1 2" key="1">
    <citation type="submission" date="2017-01" db="EMBL/GenBank/DDBJ databases">
        <title>Bacillus cereus isolates.</title>
        <authorList>
            <person name="Beno S.M."/>
        </authorList>
    </citation>
    <scope>NUCLEOTIDE SEQUENCE [LARGE SCALE GENOMIC DNA]</scope>
    <source>
        <strain evidence="1 2">FSL K6-1030</strain>
    </source>
</reference>
<gene>
    <name evidence="1" type="ORF">BLX06_23440</name>
</gene>
<proteinExistence type="predicted"/>
<dbReference type="AlphaFoldDB" id="A0A9X6B5D7"/>
<name>A0A9X6B5D7_BACCE</name>
<comment type="caution">
    <text evidence="1">The sequence shown here is derived from an EMBL/GenBank/DDBJ whole genome shotgun (WGS) entry which is preliminary data.</text>
</comment>
<evidence type="ECO:0000313" key="1">
    <source>
        <dbReference type="EMBL" id="OOR72672.1"/>
    </source>
</evidence>
<accession>A0A9X6B5D7</accession>
<dbReference type="EMBL" id="MUAU01000106">
    <property type="protein sequence ID" value="OOR72672.1"/>
    <property type="molecule type" value="Genomic_DNA"/>
</dbReference>